<dbReference type="SUPFAM" id="SSF49265">
    <property type="entry name" value="Fibronectin type III"/>
    <property type="match status" value="1"/>
</dbReference>
<dbReference type="SUPFAM" id="SSF53187">
    <property type="entry name" value="Zn-dependent exopeptidases"/>
    <property type="match status" value="1"/>
</dbReference>
<dbReference type="eggNOG" id="COG0860">
    <property type="taxonomic scope" value="Bacteria"/>
</dbReference>
<dbReference type="PROSITE" id="PS50853">
    <property type="entry name" value="FN3"/>
    <property type="match status" value="1"/>
</dbReference>
<dbReference type="InterPro" id="IPR013783">
    <property type="entry name" value="Ig-like_fold"/>
</dbReference>
<dbReference type="EMBL" id="CM001167">
    <property type="protein sequence ID" value="EGJ71057.1"/>
    <property type="molecule type" value="Genomic_DNA"/>
</dbReference>
<dbReference type="Gene3D" id="2.60.40.10">
    <property type="entry name" value="Immunoglobulins"/>
    <property type="match status" value="1"/>
</dbReference>
<reference evidence="3 4" key="1">
    <citation type="journal article" date="2011" name="Stand. Genomic Sci.">
        <title>Non-contiguous finished genome sequence of Bacteroides coprosuis type strain (PC139).</title>
        <authorList>
            <person name="Land M."/>
            <person name="Held B."/>
            <person name="Gronow S."/>
            <person name="Abt B."/>
            <person name="Lucas S."/>
            <person name="Del Rio T.G."/>
            <person name="Nolan M."/>
            <person name="Tice H."/>
            <person name="Cheng J.F."/>
            <person name="Pitluck S."/>
            <person name="Liolios K."/>
            <person name="Pagani I."/>
            <person name="Ivanova N."/>
            <person name="Mavromatis K."/>
            <person name="Mikhailova N."/>
            <person name="Pati A."/>
            <person name="Tapia R."/>
            <person name="Han C."/>
            <person name="Goodwin L."/>
            <person name="Chen A."/>
            <person name="Palaniappan K."/>
            <person name="Hauser L."/>
            <person name="Brambilla E.M."/>
            <person name="Rohde M."/>
            <person name="Goker M."/>
            <person name="Detter J.C."/>
            <person name="Woyke T."/>
            <person name="Bristow J."/>
            <person name="Eisen J.A."/>
            <person name="Markowitz V."/>
            <person name="Hugenholtz P."/>
            <person name="Kyrpides N.C."/>
            <person name="Klenk H.P."/>
            <person name="Lapidus A."/>
        </authorList>
    </citation>
    <scope>NUCLEOTIDE SEQUENCE [LARGE SCALE GENOMIC DNA]</scope>
    <source>
        <strain evidence="3 4">DSM 18011</strain>
    </source>
</reference>
<dbReference type="HOGENOM" id="CLU_014520_0_0_10"/>
<evidence type="ECO:0000313" key="3">
    <source>
        <dbReference type="EMBL" id="EGJ71057.1"/>
    </source>
</evidence>
<evidence type="ECO:0000313" key="4">
    <source>
        <dbReference type="Proteomes" id="UP000018439"/>
    </source>
</evidence>
<dbReference type="Pfam" id="PF25275">
    <property type="entry name" value="Golvesin_C"/>
    <property type="match status" value="1"/>
</dbReference>
<accession>F3ZTG7</accession>
<dbReference type="Pfam" id="PF00041">
    <property type="entry name" value="fn3"/>
    <property type="match status" value="1"/>
</dbReference>
<dbReference type="AlphaFoldDB" id="F3ZTG7"/>
<feature type="chain" id="PRO_5003303873" evidence="1">
    <location>
        <begin position="21"/>
        <end position="968"/>
    </location>
</feature>
<gene>
    <name evidence="3" type="ORF">Bcop_0844</name>
</gene>
<dbReference type="SMART" id="SM00060">
    <property type="entry name" value="FN3"/>
    <property type="match status" value="1"/>
</dbReference>
<keyword evidence="1" id="KW-0732">Signal</keyword>
<dbReference type="Proteomes" id="UP000018439">
    <property type="component" value="Chromosome"/>
</dbReference>
<feature type="domain" description="Fibronectin type-III" evidence="2">
    <location>
        <begin position="589"/>
        <end position="682"/>
    </location>
</feature>
<dbReference type="InterPro" id="IPR033803">
    <property type="entry name" value="CBD-like_Golvesin-Xly"/>
</dbReference>
<dbReference type="OrthoDB" id="719733at2"/>
<organism evidence="3 4">
    <name type="scientific">Bacteroides coprosuis DSM 18011</name>
    <dbReference type="NCBI Taxonomy" id="679937"/>
    <lineage>
        <taxon>Bacteria</taxon>
        <taxon>Pseudomonadati</taxon>
        <taxon>Bacteroidota</taxon>
        <taxon>Bacteroidia</taxon>
        <taxon>Bacteroidales</taxon>
        <taxon>Bacteroidaceae</taxon>
        <taxon>Bacteroides</taxon>
    </lineage>
</organism>
<dbReference type="Gene3D" id="3.40.630.40">
    <property type="entry name" value="Zn-dependent exopeptidases"/>
    <property type="match status" value="1"/>
</dbReference>
<evidence type="ECO:0000259" key="2">
    <source>
        <dbReference type="PROSITE" id="PS50853"/>
    </source>
</evidence>
<name>F3ZTG7_9BACE</name>
<keyword evidence="4" id="KW-1185">Reference proteome</keyword>
<dbReference type="CDD" id="cd00063">
    <property type="entry name" value="FN3"/>
    <property type="match status" value="1"/>
</dbReference>
<dbReference type="InterPro" id="IPR003961">
    <property type="entry name" value="FN3_dom"/>
</dbReference>
<evidence type="ECO:0000256" key="1">
    <source>
        <dbReference type="SAM" id="SignalP"/>
    </source>
</evidence>
<protein>
    <submittedName>
        <fullName evidence="3">Fibronectin type III domain protein</fullName>
    </submittedName>
</protein>
<feature type="signal peptide" evidence="1">
    <location>
        <begin position="1"/>
        <end position="20"/>
    </location>
</feature>
<dbReference type="InterPro" id="IPR036116">
    <property type="entry name" value="FN3_sf"/>
</dbReference>
<proteinExistence type="predicted"/>
<sequence length="968" mass="109890">MPRKLLLFIFLLGFMPITSGQDVDRAVRERLDRFFKEYKSAYVNIGRCKLEDIKIDHRKRTLNIYADQRFAYQPFREENTQGIYRHLSQILPGPVANYDIKIFVNSKSIEDLIPNFYRSGKLDKNRIYEPIRNNVTPWVTNKSKPYRITKGLDGRHISLWQSHGKYYINKLNKWGWQRPRLFCTTEDQFTQSFIIPFLIPMLENAGANVFTPRERDIQKNEVVVDNDIKTGSLYIEEGKRKQRWDRYDGPGFAPSKNLYYEGENPFLRGTSRIVETKRSKAKAFAQWVPTIPAAGKYAVYVSYQSTPNSVSDAQYIVFHKGGVTEFTVNQKIGGSTWVYLGTFEFAKGNSPLGMVVLTNQSKENGVVSADAVRFGGGMGNIVRGNSTSGLPRYLEGARYSAQWYGMPQDIYSGKKGENDYIDDINTRSNVINYLSGRSPFNPNQRGLGVPFELNLALHSDAGYYRDDSIFGTLGIYTTEANSTPLGSGKERISSRDFADIVLTQLERDIHSNFDVQWTRRSMWDKNYSETRLPQIPSIIIELLSHQNFADMRLGHDPYFKFVVSRSIYKSVLKFLSDQNRKDFIVQPLPIQNFAIEHTDKNKAYLSWEPTTDPFEPSANANSYIVYKRIGNGGFDNGTMVYGTDYITDLEPGLIYSFKISAVNRGGESFPSEILSIYKAPKEKKRILIVNGFQRISGPQLISTDFDAGFDLYSDPGVPYLYDISLSGSQQSFKRTGAGKENSQGLGYSTDELEGMTLAGNTFDYPYIHGRAIQATPGISFASASRESVERGKVRLENYPMIDLIMGLQKEESYNPHSNRHYKTFSPQLQNRISNYCQNGGSLLVSGSYLGSDMNYSEAERTFTQDILKYNYSYSIQDKSIQSVQGLGRSFQIPRLLNELKYTVSQPEVIEPTSGAFPVFAYQGVNHSAGIAYSGNYKTLIMGFPFESIDTAKNRANIMASILHFLMKL</sequence>
<dbReference type="STRING" id="679937.Bcop_0844"/>